<accession>A0ABP7Q0U2</accession>
<dbReference type="EMBL" id="BAAAZC010000019">
    <property type="protein sequence ID" value="GAA3973972.1"/>
    <property type="molecule type" value="Genomic_DNA"/>
</dbReference>
<reference evidence="2" key="1">
    <citation type="journal article" date="2019" name="Int. J. Syst. Evol. Microbiol.">
        <title>The Global Catalogue of Microorganisms (GCM) 10K type strain sequencing project: providing services to taxonomists for standard genome sequencing and annotation.</title>
        <authorList>
            <consortium name="The Broad Institute Genomics Platform"/>
            <consortium name="The Broad Institute Genome Sequencing Center for Infectious Disease"/>
            <person name="Wu L."/>
            <person name="Ma J."/>
        </authorList>
    </citation>
    <scope>NUCLEOTIDE SEQUENCE [LARGE SCALE GENOMIC DNA]</scope>
    <source>
        <strain evidence="2">JCM 16601</strain>
    </source>
</reference>
<protein>
    <submittedName>
        <fullName evidence="1">Uncharacterized protein</fullName>
    </submittedName>
</protein>
<evidence type="ECO:0000313" key="2">
    <source>
        <dbReference type="Proteomes" id="UP001500742"/>
    </source>
</evidence>
<keyword evidence="2" id="KW-1185">Reference proteome</keyword>
<name>A0ABP7Q0U2_9SPHI</name>
<organism evidence="1 2">
    <name type="scientific">Mucilaginibacter dorajii</name>
    <dbReference type="NCBI Taxonomy" id="692994"/>
    <lineage>
        <taxon>Bacteria</taxon>
        <taxon>Pseudomonadati</taxon>
        <taxon>Bacteroidota</taxon>
        <taxon>Sphingobacteriia</taxon>
        <taxon>Sphingobacteriales</taxon>
        <taxon>Sphingobacteriaceae</taxon>
        <taxon>Mucilaginibacter</taxon>
    </lineage>
</organism>
<sequence length="61" mass="6649">MKENNNPGIVFPAAPEASYVQIDEQALPLHVLDGITKGQADIKAGRIISLEEFKKRLSSAK</sequence>
<evidence type="ECO:0000313" key="1">
    <source>
        <dbReference type="EMBL" id="GAA3973972.1"/>
    </source>
</evidence>
<comment type="caution">
    <text evidence="1">The sequence shown here is derived from an EMBL/GenBank/DDBJ whole genome shotgun (WGS) entry which is preliminary data.</text>
</comment>
<proteinExistence type="predicted"/>
<gene>
    <name evidence="1" type="ORF">GCM10022210_25270</name>
</gene>
<dbReference type="Proteomes" id="UP001500742">
    <property type="component" value="Unassembled WGS sequence"/>
</dbReference>
<dbReference type="RefSeq" id="WP_259087912.1">
    <property type="nucleotide sequence ID" value="NZ_BAAAZC010000019.1"/>
</dbReference>